<feature type="signal peptide" evidence="2">
    <location>
        <begin position="1"/>
        <end position="24"/>
    </location>
</feature>
<feature type="compositionally biased region" description="Pro residues" evidence="1">
    <location>
        <begin position="240"/>
        <end position="250"/>
    </location>
</feature>
<feature type="compositionally biased region" description="Pro residues" evidence="1">
    <location>
        <begin position="260"/>
        <end position="282"/>
    </location>
</feature>
<feature type="compositionally biased region" description="Basic residues" evidence="1">
    <location>
        <begin position="330"/>
        <end position="340"/>
    </location>
</feature>
<dbReference type="AlphaFoldDB" id="A0AAV9VDI5"/>
<dbReference type="Proteomes" id="UP001373714">
    <property type="component" value="Unassembled WGS sequence"/>
</dbReference>
<feature type="region of interest" description="Disordered" evidence="1">
    <location>
        <begin position="240"/>
        <end position="282"/>
    </location>
</feature>
<feature type="compositionally biased region" description="Pro residues" evidence="1">
    <location>
        <begin position="343"/>
        <end position="362"/>
    </location>
</feature>
<dbReference type="EMBL" id="JAVHNS010000004">
    <property type="protein sequence ID" value="KAK6358777.1"/>
    <property type="molecule type" value="Genomic_DNA"/>
</dbReference>
<name>A0AAV9VDI5_9PEZI</name>
<evidence type="ECO:0000256" key="1">
    <source>
        <dbReference type="SAM" id="MobiDB-lite"/>
    </source>
</evidence>
<organism evidence="3 4">
    <name type="scientific">Orbilia blumenaviensis</name>
    <dbReference type="NCBI Taxonomy" id="1796055"/>
    <lineage>
        <taxon>Eukaryota</taxon>
        <taxon>Fungi</taxon>
        <taxon>Dikarya</taxon>
        <taxon>Ascomycota</taxon>
        <taxon>Pezizomycotina</taxon>
        <taxon>Orbiliomycetes</taxon>
        <taxon>Orbiliales</taxon>
        <taxon>Orbiliaceae</taxon>
        <taxon>Orbilia</taxon>
    </lineage>
</organism>
<accession>A0AAV9VDI5</accession>
<feature type="compositionally biased region" description="Basic and acidic residues" evidence="1">
    <location>
        <begin position="366"/>
        <end position="380"/>
    </location>
</feature>
<reference evidence="3 4" key="1">
    <citation type="submission" date="2019-10" db="EMBL/GenBank/DDBJ databases">
        <authorList>
            <person name="Palmer J.M."/>
        </authorList>
    </citation>
    <scope>NUCLEOTIDE SEQUENCE [LARGE SCALE GENOMIC DNA]</scope>
    <source>
        <strain evidence="3 4">TWF730</strain>
    </source>
</reference>
<protein>
    <submittedName>
        <fullName evidence="3">Uncharacterized protein</fullName>
    </submittedName>
</protein>
<evidence type="ECO:0000313" key="4">
    <source>
        <dbReference type="Proteomes" id="UP001373714"/>
    </source>
</evidence>
<proteinExistence type="predicted"/>
<sequence>MLKGMEVAAMGLFILATLLPSELARVCRVFSAPAGRLVATAWQRLPSMQRPRATTTRRRPTPTPAGPGPLERFVVLAFHEISAWAHEQDIVETLVVGSVTLVLALQILFKHLEEVYYCLRRASQRVADGRWTPLINRVFRRHARPVGGPMAVRNDSEGPQEDACWVVPGPGPVPPTYKWEPDSAVERGNHQEDIRHQQPWQSAMEMPLYYGDYYSPRYTEQIQPLPEELAWWMPPPTPTISTARPPPTAESPPVHVTAPATPPPTPPTTPPPPKPQELPAPPPEEVVVAKAAGGVGMAMGPGTQPPVPMAQFSFTFVAPPATATTAPAAPRRRPKQRVRGPRPSNPPSLPAPSIPAPPPPAPSLNEDNKEQEGARKKVRS</sequence>
<gene>
    <name evidence="3" type="ORF">TWF730_008096</name>
</gene>
<dbReference type="PRINTS" id="PR01217">
    <property type="entry name" value="PRICHEXTENSN"/>
</dbReference>
<evidence type="ECO:0000313" key="3">
    <source>
        <dbReference type="EMBL" id="KAK6358777.1"/>
    </source>
</evidence>
<keyword evidence="2" id="KW-0732">Signal</keyword>
<evidence type="ECO:0000256" key="2">
    <source>
        <dbReference type="SAM" id="SignalP"/>
    </source>
</evidence>
<feature type="region of interest" description="Disordered" evidence="1">
    <location>
        <begin position="321"/>
        <end position="380"/>
    </location>
</feature>
<feature type="chain" id="PRO_5043743234" evidence="2">
    <location>
        <begin position="25"/>
        <end position="380"/>
    </location>
</feature>
<comment type="caution">
    <text evidence="3">The sequence shown here is derived from an EMBL/GenBank/DDBJ whole genome shotgun (WGS) entry which is preliminary data.</text>
</comment>
<keyword evidence="4" id="KW-1185">Reference proteome</keyword>